<comment type="similarity">
    <text evidence="2 7 8">Belongs to the peptidase S8 family.</text>
</comment>
<sequence>MGKLIYGIIVAVILGFILYPSVSNVNPSPQLNAEQPPQAAPQQQESVQPSEVKAKEALIDDDVRITEELSREHSVYTTEQLLANLQKDQALTQASFQKQVSSWLDKHQSVVYIQYGSISKDHNSNSNAKFHNDNAPQKVIEAAAEYLEEADRSVSNQQSYISSPFQVDNVNYFVLGEPSADAKHYILGVVKQDLLDRVRSHQRKNMRLESFQSEKRINVKTVEPGQLKNKSYEAPNTDNDNGNEESHYAKNEVVVKFRRAPSAKDLRQILGQINGSIIKKLGQTYIFKSNRMDTPKLIHYFRKWNVEYVEPHYLYMTNEEPAAPTSFGRFLFNNMQGPELAQTFKPNDELYSKYQWNLRQIGTDQSWTFNKDASGVIVAVIDTGVDLTHPDIEPHIASGYNVIKPEDQPDDDVGHGTHVSGVISALVNNRLGVAGMTWSSRILPVKVLDETGAGSTYAVAQGIIWATDHGAKVINMSLGNYATSSFLHDAIKYAYDKDVVLIAASGNDNTDRPSYPAYYPEVFAVAASDSNNNRASFSNYGDYIDVTAPGVNIASTYPKNQYVALSGTSMATPHVSALAALIRATNPSLRNTEVMDIIRTTAQDIGDPGTDSYFGYGLINVPKAVEEAQKRK</sequence>
<gene>
    <name evidence="12" type="ORF">E0485_16885</name>
</gene>
<dbReference type="GO" id="GO:0005576">
    <property type="term" value="C:extracellular region"/>
    <property type="evidence" value="ECO:0007669"/>
    <property type="project" value="UniProtKB-SubCell"/>
</dbReference>
<keyword evidence="4 7" id="KW-0645">Protease</keyword>
<proteinExistence type="inferred from homology"/>
<dbReference type="SUPFAM" id="SSF52743">
    <property type="entry name" value="Subtilisin-like"/>
    <property type="match status" value="1"/>
</dbReference>
<dbReference type="GO" id="GO:0004252">
    <property type="term" value="F:serine-type endopeptidase activity"/>
    <property type="evidence" value="ECO:0007669"/>
    <property type="project" value="UniProtKB-UniRule"/>
</dbReference>
<comment type="subcellular location">
    <subcellularLocation>
        <location evidence="1">Secreted</location>
    </subcellularLocation>
</comment>
<dbReference type="InterPro" id="IPR054399">
    <property type="entry name" value="Fervidolysin-like_N_prodom"/>
</dbReference>
<dbReference type="Proteomes" id="UP000295418">
    <property type="component" value="Unassembled WGS sequence"/>
</dbReference>
<dbReference type="PANTHER" id="PTHR43399:SF4">
    <property type="entry name" value="CELL WALL-ASSOCIATED PROTEASE"/>
    <property type="match status" value="1"/>
</dbReference>
<dbReference type="OrthoDB" id="9798386at2"/>
<name>A0A4R4E8S6_9BACL</name>
<feature type="active site" description="Charge relay system" evidence="7">
    <location>
        <position position="382"/>
    </location>
</feature>
<evidence type="ECO:0000259" key="11">
    <source>
        <dbReference type="Pfam" id="PF22148"/>
    </source>
</evidence>
<comment type="caution">
    <text evidence="12">The sequence shown here is derived from an EMBL/GenBank/DDBJ whole genome shotgun (WGS) entry which is preliminary data.</text>
</comment>
<dbReference type="PROSITE" id="PS51892">
    <property type="entry name" value="SUBTILASE"/>
    <property type="match status" value="1"/>
</dbReference>
<keyword evidence="6 7" id="KW-0720">Serine protease</keyword>
<keyword evidence="3" id="KW-0964">Secreted</keyword>
<accession>A0A4R4E8S6</accession>
<protein>
    <submittedName>
        <fullName evidence="12">Peptidase S8</fullName>
    </submittedName>
</protein>
<dbReference type="PANTHER" id="PTHR43399">
    <property type="entry name" value="SUBTILISIN-RELATED"/>
    <property type="match status" value="1"/>
</dbReference>
<evidence type="ECO:0000256" key="1">
    <source>
        <dbReference type="ARBA" id="ARBA00004613"/>
    </source>
</evidence>
<dbReference type="InterPro" id="IPR051048">
    <property type="entry name" value="Peptidase_S8/S53_subtilisin"/>
</dbReference>
<dbReference type="InterPro" id="IPR034084">
    <property type="entry name" value="Thermitase-like_dom"/>
</dbReference>
<feature type="compositionally biased region" description="Low complexity" evidence="9">
    <location>
        <begin position="33"/>
        <end position="51"/>
    </location>
</feature>
<dbReference type="CDD" id="cd07484">
    <property type="entry name" value="Peptidases_S8_Thermitase_like"/>
    <property type="match status" value="1"/>
</dbReference>
<evidence type="ECO:0000256" key="7">
    <source>
        <dbReference type="PROSITE-ProRule" id="PRU01240"/>
    </source>
</evidence>
<feature type="region of interest" description="Disordered" evidence="9">
    <location>
        <begin position="29"/>
        <end position="52"/>
    </location>
</feature>
<evidence type="ECO:0000259" key="10">
    <source>
        <dbReference type="Pfam" id="PF00082"/>
    </source>
</evidence>
<evidence type="ECO:0000256" key="5">
    <source>
        <dbReference type="ARBA" id="ARBA00022801"/>
    </source>
</evidence>
<evidence type="ECO:0000313" key="12">
    <source>
        <dbReference type="EMBL" id="TCZ75567.1"/>
    </source>
</evidence>
<evidence type="ECO:0000313" key="13">
    <source>
        <dbReference type="Proteomes" id="UP000295418"/>
    </source>
</evidence>
<feature type="domain" description="Fervidolysin-like N-terminal prodomain" evidence="11">
    <location>
        <begin position="238"/>
        <end position="312"/>
    </location>
</feature>
<evidence type="ECO:0000256" key="4">
    <source>
        <dbReference type="ARBA" id="ARBA00022670"/>
    </source>
</evidence>
<dbReference type="PROSITE" id="PS00138">
    <property type="entry name" value="SUBTILASE_SER"/>
    <property type="match status" value="1"/>
</dbReference>
<evidence type="ECO:0000256" key="3">
    <source>
        <dbReference type="ARBA" id="ARBA00022525"/>
    </source>
</evidence>
<evidence type="ECO:0000256" key="9">
    <source>
        <dbReference type="SAM" id="MobiDB-lite"/>
    </source>
</evidence>
<dbReference type="InterPro" id="IPR015500">
    <property type="entry name" value="Peptidase_S8_subtilisin-rel"/>
</dbReference>
<dbReference type="InterPro" id="IPR023828">
    <property type="entry name" value="Peptidase_S8_Ser-AS"/>
</dbReference>
<feature type="active site" description="Charge relay system" evidence="7">
    <location>
        <position position="415"/>
    </location>
</feature>
<dbReference type="InterPro" id="IPR036852">
    <property type="entry name" value="Peptidase_S8/S53_dom_sf"/>
</dbReference>
<feature type="region of interest" description="Disordered" evidence="9">
    <location>
        <begin position="222"/>
        <end position="247"/>
    </location>
</feature>
<dbReference type="RefSeq" id="WP_132419247.1">
    <property type="nucleotide sequence ID" value="NZ_SKFG01000018.1"/>
</dbReference>
<evidence type="ECO:0000256" key="6">
    <source>
        <dbReference type="ARBA" id="ARBA00022825"/>
    </source>
</evidence>
<feature type="domain" description="Peptidase S8/S53" evidence="10">
    <location>
        <begin position="374"/>
        <end position="617"/>
    </location>
</feature>
<keyword evidence="5 7" id="KW-0378">Hydrolase</keyword>
<dbReference type="GO" id="GO:0006508">
    <property type="term" value="P:proteolysis"/>
    <property type="evidence" value="ECO:0007669"/>
    <property type="project" value="UniProtKB-KW"/>
</dbReference>
<feature type="active site" description="Charge relay system" evidence="7">
    <location>
        <position position="569"/>
    </location>
</feature>
<dbReference type="Pfam" id="PF22148">
    <property type="entry name" value="Fervidolysin_NPro-like"/>
    <property type="match status" value="1"/>
</dbReference>
<dbReference type="Pfam" id="PF00082">
    <property type="entry name" value="Peptidase_S8"/>
    <property type="match status" value="1"/>
</dbReference>
<dbReference type="PROSITE" id="PS00137">
    <property type="entry name" value="SUBTILASE_HIS"/>
    <property type="match status" value="1"/>
</dbReference>
<dbReference type="Gene3D" id="3.40.50.200">
    <property type="entry name" value="Peptidase S8/S53 domain"/>
    <property type="match status" value="1"/>
</dbReference>
<evidence type="ECO:0000256" key="2">
    <source>
        <dbReference type="ARBA" id="ARBA00011073"/>
    </source>
</evidence>
<dbReference type="InterPro" id="IPR023827">
    <property type="entry name" value="Peptidase_S8_Asp-AS"/>
</dbReference>
<dbReference type="PRINTS" id="PR00723">
    <property type="entry name" value="SUBTILISIN"/>
</dbReference>
<keyword evidence="13" id="KW-1185">Reference proteome</keyword>
<evidence type="ECO:0000256" key="8">
    <source>
        <dbReference type="RuleBase" id="RU003355"/>
    </source>
</evidence>
<reference evidence="12 13" key="1">
    <citation type="submission" date="2019-03" db="EMBL/GenBank/DDBJ databases">
        <authorList>
            <person name="Kim M.K.M."/>
        </authorList>
    </citation>
    <scope>NUCLEOTIDE SEQUENCE [LARGE SCALE GENOMIC DNA]</scope>
    <source>
        <strain evidence="12 13">18JY21-1</strain>
    </source>
</reference>
<dbReference type="AlphaFoldDB" id="A0A4R4E8S6"/>
<dbReference type="EMBL" id="SKFG01000018">
    <property type="protein sequence ID" value="TCZ75567.1"/>
    <property type="molecule type" value="Genomic_DNA"/>
</dbReference>
<dbReference type="InterPro" id="IPR000209">
    <property type="entry name" value="Peptidase_S8/S53_dom"/>
</dbReference>
<dbReference type="PROSITE" id="PS00136">
    <property type="entry name" value="SUBTILASE_ASP"/>
    <property type="match status" value="1"/>
</dbReference>
<dbReference type="InterPro" id="IPR022398">
    <property type="entry name" value="Peptidase_S8_His-AS"/>
</dbReference>
<organism evidence="12 13">
    <name type="scientific">Paenibacillus albiflavus</name>
    <dbReference type="NCBI Taxonomy" id="2545760"/>
    <lineage>
        <taxon>Bacteria</taxon>
        <taxon>Bacillati</taxon>
        <taxon>Bacillota</taxon>
        <taxon>Bacilli</taxon>
        <taxon>Bacillales</taxon>
        <taxon>Paenibacillaceae</taxon>
        <taxon>Paenibacillus</taxon>
    </lineage>
</organism>